<dbReference type="Gene3D" id="3.30.590.20">
    <property type="match status" value="1"/>
</dbReference>
<protein>
    <recommendedName>
        <fullName evidence="1">glutamate--cysteine ligase</fullName>
        <ecNumber evidence="1">6.3.2.2</ecNumber>
    </recommendedName>
</protein>
<dbReference type="GO" id="GO:0006750">
    <property type="term" value="P:glutathione biosynthetic process"/>
    <property type="evidence" value="ECO:0007669"/>
    <property type="project" value="InterPro"/>
</dbReference>
<evidence type="ECO:0000313" key="6">
    <source>
        <dbReference type="EMBL" id="HJG36411.1"/>
    </source>
</evidence>
<dbReference type="InterPro" id="IPR035434">
    <property type="entry name" value="GCL_bact_plant"/>
</dbReference>
<gene>
    <name evidence="6" type="ORF">K8V70_00890</name>
</gene>
<dbReference type="Pfam" id="PF04107">
    <property type="entry name" value="GCS2"/>
    <property type="match status" value="1"/>
</dbReference>
<sequence>MSMPDATCIPTFTGSFRQNLDALIELFERGDKDPAGKKIGFELERILIDDSGAVVPFSGERGVSALIHELAAHHAADEQIMIDGHLLGLAYSIETDLEEVEVNVSLEPAAQIEVSAGPAHSVKALYDAVRSFDAEVNAACAAIGLQAHLVPVGYNPVVTDPLELELIPKDRYRDMDAYLSRRGRYARDMMRCTASTQVSLDYESEEDAQRIYRMATLLGPLLSFLFDNAPVFRGKATPGMARSRIWHHVDVDRCGIVPGALEGLTFEDYILWVSGVKPILFTDAQHATTSTGDRYARDLMSERPLERSELMHLLSMVFPNVRLKGFVELREMDALPPRLAAACTSFTGALFYDKCLEDKLVGLLSSYLPHGFEGIDENDAVLARIHLEEQGWDAKVYGMPATAMVDALIEIARSNVECGCGYTGIGSDKSSSVKVPVVRETGTARAFDLEGIEMLADMWGARRLPRDEGAAKLKQLGIIEASAV</sequence>
<dbReference type="PANTHER" id="PTHR34378">
    <property type="entry name" value="GLUTAMATE--CYSTEINE LIGASE, CHLOROPLASTIC"/>
    <property type="match status" value="1"/>
</dbReference>
<dbReference type="PANTHER" id="PTHR34378:SF1">
    <property type="entry name" value="GLUTAMATE--CYSTEINE LIGASE, CHLOROPLASTIC"/>
    <property type="match status" value="1"/>
</dbReference>
<dbReference type="AlphaFoldDB" id="A0A921IRX3"/>
<accession>A0A921IRX3</accession>
<evidence type="ECO:0000313" key="7">
    <source>
        <dbReference type="Proteomes" id="UP000753256"/>
    </source>
</evidence>
<dbReference type="InterPro" id="IPR006336">
    <property type="entry name" value="GCS2"/>
</dbReference>
<dbReference type="EMBL" id="DYUZ01000006">
    <property type="protein sequence ID" value="HJG36411.1"/>
    <property type="molecule type" value="Genomic_DNA"/>
</dbReference>
<dbReference type="RefSeq" id="WP_273188563.1">
    <property type="nucleotide sequence ID" value="NZ_DYUZ01000006.1"/>
</dbReference>
<dbReference type="GO" id="GO:0004357">
    <property type="term" value="F:glutamate-cysteine ligase activity"/>
    <property type="evidence" value="ECO:0007669"/>
    <property type="project" value="UniProtKB-EC"/>
</dbReference>
<evidence type="ECO:0000256" key="3">
    <source>
        <dbReference type="ARBA" id="ARBA00022741"/>
    </source>
</evidence>
<dbReference type="Proteomes" id="UP000753256">
    <property type="component" value="Unassembled WGS sequence"/>
</dbReference>
<organism evidence="6 7">
    <name type="scientific">Enorma phocaeensis</name>
    <dbReference type="NCBI Taxonomy" id="1871019"/>
    <lineage>
        <taxon>Bacteria</taxon>
        <taxon>Bacillati</taxon>
        <taxon>Actinomycetota</taxon>
        <taxon>Coriobacteriia</taxon>
        <taxon>Coriobacteriales</taxon>
        <taxon>Coriobacteriaceae</taxon>
        <taxon>Enorma</taxon>
    </lineage>
</organism>
<reference evidence="6" key="1">
    <citation type="journal article" date="2021" name="PeerJ">
        <title>Extensive microbial diversity within the chicken gut microbiome revealed by metagenomics and culture.</title>
        <authorList>
            <person name="Gilroy R."/>
            <person name="Ravi A."/>
            <person name="Getino M."/>
            <person name="Pursley I."/>
            <person name="Horton D.L."/>
            <person name="Alikhan N.F."/>
            <person name="Baker D."/>
            <person name="Gharbi K."/>
            <person name="Hall N."/>
            <person name="Watson M."/>
            <person name="Adriaenssens E.M."/>
            <person name="Foster-Nyarko E."/>
            <person name="Jarju S."/>
            <person name="Secka A."/>
            <person name="Antonio M."/>
            <person name="Oren A."/>
            <person name="Chaudhuri R.R."/>
            <person name="La Ragione R."/>
            <person name="Hildebrand F."/>
            <person name="Pallen M.J."/>
        </authorList>
    </citation>
    <scope>NUCLEOTIDE SEQUENCE</scope>
    <source>
        <strain evidence="6">ChiHjej13B12-9602</strain>
    </source>
</reference>
<evidence type="ECO:0000256" key="4">
    <source>
        <dbReference type="ARBA" id="ARBA00022840"/>
    </source>
</evidence>
<keyword evidence="2 6" id="KW-0436">Ligase</keyword>
<reference evidence="6" key="2">
    <citation type="submission" date="2021-09" db="EMBL/GenBank/DDBJ databases">
        <authorList>
            <person name="Gilroy R."/>
        </authorList>
    </citation>
    <scope>NUCLEOTIDE SEQUENCE</scope>
    <source>
        <strain evidence="6">ChiHjej13B12-9602</strain>
    </source>
</reference>
<evidence type="ECO:0000256" key="5">
    <source>
        <dbReference type="ARBA" id="ARBA00048819"/>
    </source>
</evidence>
<comment type="caution">
    <text evidence="6">The sequence shown here is derived from an EMBL/GenBank/DDBJ whole genome shotgun (WGS) entry which is preliminary data.</text>
</comment>
<dbReference type="EC" id="6.3.2.2" evidence="1"/>
<keyword evidence="3" id="KW-0547">Nucleotide-binding</keyword>
<dbReference type="GO" id="GO:0005524">
    <property type="term" value="F:ATP binding"/>
    <property type="evidence" value="ECO:0007669"/>
    <property type="project" value="UniProtKB-KW"/>
</dbReference>
<evidence type="ECO:0000256" key="1">
    <source>
        <dbReference type="ARBA" id="ARBA00012220"/>
    </source>
</evidence>
<comment type="catalytic activity">
    <reaction evidence="5">
        <text>L-cysteine + L-glutamate + ATP = gamma-L-glutamyl-L-cysteine + ADP + phosphate + H(+)</text>
        <dbReference type="Rhea" id="RHEA:13285"/>
        <dbReference type="ChEBI" id="CHEBI:15378"/>
        <dbReference type="ChEBI" id="CHEBI:29985"/>
        <dbReference type="ChEBI" id="CHEBI:30616"/>
        <dbReference type="ChEBI" id="CHEBI:35235"/>
        <dbReference type="ChEBI" id="CHEBI:43474"/>
        <dbReference type="ChEBI" id="CHEBI:58173"/>
        <dbReference type="ChEBI" id="CHEBI:456216"/>
        <dbReference type="EC" id="6.3.2.2"/>
    </reaction>
</comment>
<proteinExistence type="predicted"/>
<keyword evidence="4" id="KW-0067">ATP-binding</keyword>
<name>A0A921IRX3_9ACTN</name>
<dbReference type="InterPro" id="IPR014746">
    <property type="entry name" value="Gln_synth/guanido_kin_cat_dom"/>
</dbReference>
<dbReference type="SUPFAM" id="SSF55931">
    <property type="entry name" value="Glutamine synthetase/guanido kinase"/>
    <property type="match status" value="1"/>
</dbReference>
<evidence type="ECO:0000256" key="2">
    <source>
        <dbReference type="ARBA" id="ARBA00022598"/>
    </source>
</evidence>